<protein>
    <submittedName>
        <fullName evidence="1">DUF1403 family protein</fullName>
    </submittedName>
</protein>
<dbReference type="Pfam" id="PF07183">
    <property type="entry name" value="DUF1403"/>
    <property type="match status" value="1"/>
</dbReference>
<keyword evidence="2" id="KW-1185">Reference proteome</keyword>
<accession>A0ABV6CES6</accession>
<evidence type="ECO:0000313" key="1">
    <source>
        <dbReference type="EMBL" id="MFC0199242.1"/>
    </source>
</evidence>
<gene>
    <name evidence="1" type="ORF">ACFFIZ_02590</name>
</gene>
<dbReference type="InterPro" id="IPR009843">
    <property type="entry name" value="DUF1403"/>
</dbReference>
<sequence>RAARLQAVAPGLRARGADRAVALFLSHDALAPSALTGIMSDRAARRLCDRLVELDAVRELTGRPSFRLYGL</sequence>
<name>A0ABV6CES6_9RHOB</name>
<feature type="non-terminal residue" evidence="1">
    <location>
        <position position="1"/>
    </location>
</feature>
<reference evidence="1 2" key="1">
    <citation type="submission" date="2024-09" db="EMBL/GenBank/DDBJ databases">
        <authorList>
            <person name="Sun Q."/>
            <person name="Mori K."/>
        </authorList>
    </citation>
    <scope>NUCLEOTIDE SEQUENCE [LARGE SCALE GENOMIC DNA]</scope>
    <source>
        <strain evidence="1 2">CCM 7904</strain>
    </source>
</reference>
<dbReference type="RefSeq" id="WP_378925977.1">
    <property type="nucleotide sequence ID" value="NZ_JBHLWQ010000028.1"/>
</dbReference>
<organism evidence="1 2">
    <name type="scientific">Paracoccus rhizosphaerae</name>
    <dbReference type="NCBI Taxonomy" id="1133347"/>
    <lineage>
        <taxon>Bacteria</taxon>
        <taxon>Pseudomonadati</taxon>
        <taxon>Pseudomonadota</taxon>
        <taxon>Alphaproteobacteria</taxon>
        <taxon>Rhodobacterales</taxon>
        <taxon>Paracoccaceae</taxon>
        <taxon>Paracoccus</taxon>
    </lineage>
</organism>
<evidence type="ECO:0000313" key="2">
    <source>
        <dbReference type="Proteomes" id="UP001589795"/>
    </source>
</evidence>
<proteinExistence type="predicted"/>
<dbReference type="Proteomes" id="UP001589795">
    <property type="component" value="Unassembled WGS sequence"/>
</dbReference>
<comment type="caution">
    <text evidence="1">The sequence shown here is derived from an EMBL/GenBank/DDBJ whole genome shotgun (WGS) entry which is preliminary data.</text>
</comment>
<dbReference type="EMBL" id="JBHLWQ010000028">
    <property type="protein sequence ID" value="MFC0199242.1"/>
    <property type="molecule type" value="Genomic_DNA"/>
</dbReference>